<dbReference type="RefSeq" id="WP_057873524.1">
    <property type="nucleotide sequence ID" value="NZ_AYYI01000022.1"/>
</dbReference>
<evidence type="ECO:0000313" key="11">
    <source>
        <dbReference type="Proteomes" id="UP000051638"/>
    </source>
</evidence>
<keyword evidence="11" id="KW-1185">Reference proteome</keyword>
<evidence type="ECO:0000313" key="10">
    <source>
        <dbReference type="EMBL" id="KRM98936.1"/>
    </source>
</evidence>
<dbReference type="PROSITE" id="PS52040">
    <property type="entry name" value="TOPO_IIA"/>
    <property type="match status" value="1"/>
</dbReference>
<dbReference type="EMBL" id="AYYI01000022">
    <property type="protein sequence ID" value="KRM98936.1"/>
    <property type="molecule type" value="Genomic_DNA"/>
</dbReference>
<comment type="subunit">
    <text evidence="7">Heterotetramer composed of ParC and ParE.</text>
</comment>
<evidence type="ECO:0000256" key="4">
    <source>
        <dbReference type="ARBA" id="ARBA00023125"/>
    </source>
</evidence>
<dbReference type="GO" id="GO:0003677">
    <property type="term" value="F:DNA binding"/>
    <property type="evidence" value="ECO:0007669"/>
    <property type="project" value="UniProtKB-UniRule"/>
</dbReference>
<feature type="active site" description="O-(5'-phospho-DNA)-tyrosine intermediate" evidence="7 8">
    <location>
        <position position="121"/>
    </location>
</feature>
<evidence type="ECO:0000256" key="2">
    <source>
        <dbReference type="ARBA" id="ARBA00022475"/>
    </source>
</evidence>
<keyword evidence="6 7" id="KW-0413">Isomerase</keyword>
<dbReference type="InterPro" id="IPR013757">
    <property type="entry name" value="Topo_IIA_A_a_sf"/>
</dbReference>
<dbReference type="GO" id="GO:0005524">
    <property type="term" value="F:ATP binding"/>
    <property type="evidence" value="ECO:0007669"/>
    <property type="project" value="InterPro"/>
</dbReference>
<keyword evidence="3 7" id="KW-0799">Topoisomerase</keyword>
<dbReference type="GO" id="GO:0005737">
    <property type="term" value="C:cytoplasm"/>
    <property type="evidence" value="ECO:0007669"/>
    <property type="project" value="TreeGrafter"/>
</dbReference>
<name>A0A0R2D4F1_9LACO</name>
<evidence type="ECO:0000256" key="1">
    <source>
        <dbReference type="ARBA" id="ARBA00000185"/>
    </source>
</evidence>
<dbReference type="Pfam" id="PF03989">
    <property type="entry name" value="DNA_gyraseA_C"/>
    <property type="match status" value="3"/>
</dbReference>
<gene>
    <name evidence="7" type="primary">parC</name>
    <name evidence="10" type="ORF">FC24_GL000783</name>
</gene>
<keyword evidence="4 7" id="KW-0238">DNA-binding</keyword>
<evidence type="ECO:0000256" key="6">
    <source>
        <dbReference type="ARBA" id="ARBA00023235"/>
    </source>
</evidence>
<dbReference type="InterPro" id="IPR013758">
    <property type="entry name" value="Topo_IIA_A/C_ab"/>
</dbReference>
<evidence type="ECO:0000256" key="5">
    <source>
        <dbReference type="ARBA" id="ARBA00023136"/>
    </source>
</evidence>
<evidence type="ECO:0000256" key="7">
    <source>
        <dbReference type="HAMAP-Rule" id="MF_00937"/>
    </source>
</evidence>
<dbReference type="STRING" id="1423796.FC24_GL000783"/>
<keyword evidence="5 7" id="KW-0472">Membrane</keyword>
<dbReference type="GO" id="GO:0007059">
    <property type="term" value="P:chromosome segregation"/>
    <property type="evidence" value="ECO:0007669"/>
    <property type="project" value="UniProtKB-UniRule"/>
</dbReference>
<dbReference type="SMART" id="SM00434">
    <property type="entry name" value="TOP4c"/>
    <property type="match status" value="1"/>
</dbReference>
<dbReference type="Proteomes" id="UP000051638">
    <property type="component" value="Unassembled WGS sequence"/>
</dbReference>
<dbReference type="Gene3D" id="2.120.10.90">
    <property type="entry name" value="DNA gyrase/topoisomerase IV, subunit A, C-terminal"/>
    <property type="match status" value="1"/>
</dbReference>
<dbReference type="Gene3D" id="3.90.199.10">
    <property type="entry name" value="Topoisomerase II, domain 5"/>
    <property type="match status" value="1"/>
</dbReference>
<dbReference type="SUPFAM" id="SSF101904">
    <property type="entry name" value="GyrA/ParC C-terminal domain-like"/>
    <property type="match status" value="1"/>
</dbReference>
<dbReference type="CDD" id="cd00187">
    <property type="entry name" value="TOP4c"/>
    <property type="match status" value="1"/>
</dbReference>
<dbReference type="InterPro" id="IPR002205">
    <property type="entry name" value="Topo_IIA_dom_A"/>
</dbReference>
<dbReference type="NCBIfam" id="TIGR01061">
    <property type="entry name" value="parC_Gpos"/>
    <property type="match status" value="1"/>
</dbReference>
<comment type="similarity">
    <text evidence="7">Belongs to the type II topoisomerase GyrA/ParC subunit family. ParC type 2 subfamily.</text>
</comment>
<dbReference type="GO" id="GO:0034335">
    <property type="term" value="F:DNA negative supercoiling activity"/>
    <property type="evidence" value="ECO:0007669"/>
    <property type="project" value="UniProtKB-ARBA"/>
</dbReference>
<dbReference type="PANTHER" id="PTHR43493">
    <property type="entry name" value="DNA GYRASE/TOPOISOMERASE SUBUNIT A"/>
    <property type="match status" value="1"/>
</dbReference>
<feature type="site" description="Interaction with DNA" evidence="7">
    <location>
        <position position="90"/>
    </location>
</feature>
<evidence type="ECO:0000256" key="3">
    <source>
        <dbReference type="ARBA" id="ARBA00023029"/>
    </source>
</evidence>
<organism evidence="10 11">
    <name type="scientific">Loigolactobacillus rennini DSM 20253</name>
    <dbReference type="NCBI Taxonomy" id="1423796"/>
    <lineage>
        <taxon>Bacteria</taxon>
        <taxon>Bacillati</taxon>
        <taxon>Bacillota</taxon>
        <taxon>Bacilli</taxon>
        <taxon>Lactobacillales</taxon>
        <taxon>Lactobacillaceae</taxon>
        <taxon>Loigolactobacillus</taxon>
    </lineage>
</organism>
<dbReference type="InterPro" id="IPR005741">
    <property type="entry name" value="TopoIV_A_Gpos"/>
</dbReference>
<feature type="site" description="Interaction with DNA" evidence="7">
    <location>
        <position position="41"/>
    </location>
</feature>
<feature type="site" description="Interaction with DNA" evidence="7">
    <location>
        <position position="79"/>
    </location>
</feature>
<dbReference type="AlphaFoldDB" id="A0A0R2D4F1"/>
<dbReference type="GO" id="GO:0009330">
    <property type="term" value="C:DNA topoisomerase type II (double strand cut, ATP-hydrolyzing) complex"/>
    <property type="evidence" value="ECO:0007669"/>
    <property type="project" value="TreeGrafter"/>
</dbReference>
<reference evidence="10 11" key="1">
    <citation type="journal article" date="2015" name="Genome Announc.">
        <title>Expanding the biotechnology potential of lactobacilli through comparative genomics of 213 strains and associated genera.</title>
        <authorList>
            <person name="Sun Z."/>
            <person name="Harris H.M."/>
            <person name="McCann A."/>
            <person name="Guo C."/>
            <person name="Argimon S."/>
            <person name="Zhang W."/>
            <person name="Yang X."/>
            <person name="Jeffery I.B."/>
            <person name="Cooney J.C."/>
            <person name="Kagawa T.F."/>
            <person name="Liu W."/>
            <person name="Song Y."/>
            <person name="Salvetti E."/>
            <person name="Wrobel A."/>
            <person name="Rasinkangas P."/>
            <person name="Parkhill J."/>
            <person name="Rea M.C."/>
            <person name="O'Sullivan O."/>
            <person name="Ritari J."/>
            <person name="Douillard F.P."/>
            <person name="Paul Ross R."/>
            <person name="Yang R."/>
            <person name="Briner A.E."/>
            <person name="Felis G.E."/>
            <person name="de Vos W.M."/>
            <person name="Barrangou R."/>
            <person name="Klaenhammer T.R."/>
            <person name="Caufield P.W."/>
            <person name="Cui Y."/>
            <person name="Zhang H."/>
            <person name="O'Toole P.W."/>
        </authorList>
    </citation>
    <scope>NUCLEOTIDE SEQUENCE [LARGE SCALE GENOMIC DNA]</scope>
    <source>
        <strain evidence="10 11">DSM 20253</strain>
    </source>
</reference>
<dbReference type="HAMAP" id="MF_00937">
    <property type="entry name" value="ParC_type2"/>
    <property type="match status" value="1"/>
</dbReference>
<proteinExistence type="inferred from homology"/>
<comment type="caution">
    <text evidence="10">The sequence shown here is derived from an EMBL/GenBank/DDBJ whole genome shotgun (WGS) entry which is preliminary data.</text>
</comment>
<dbReference type="Pfam" id="PF00521">
    <property type="entry name" value="DNA_topoisoIV"/>
    <property type="match status" value="1"/>
</dbReference>
<dbReference type="OrthoDB" id="9806486at2"/>
<evidence type="ECO:0000259" key="9">
    <source>
        <dbReference type="PROSITE" id="PS52040"/>
    </source>
</evidence>
<dbReference type="Gene3D" id="1.10.268.10">
    <property type="entry name" value="Topoisomerase, domain 3"/>
    <property type="match status" value="1"/>
</dbReference>
<dbReference type="InterPro" id="IPR006691">
    <property type="entry name" value="GyrA/parC_rep"/>
</dbReference>
<dbReference type="EC" id="5.6.2.2" evidence="7"/>
<comment type="subcellular location">
    <subcellularLocation>
        <location evidence="7">Cell membrane</location>
        <topology evidence="7">Peripheral membrane protein</topology>
    </subcellularLocation>
</comment>
<accession>A0A0R2D4F1</accession>
<sequence length="823" mass="92701">MSKQQNIQELTLEEVMSDRFGRYSKYIIQERALPDIRDGLKPVQRRILYAMNRDGNTFDKGFRKSAKSVGNVMGNFHPHGDSSIYEAMVRLSQEWKLREPLIDMHGNNGSMDGDPPAAMRYTEARLSKIAGEMLQDIDKKTVDFVLNFDDTEEEPTVLPARFPNLLVNGATGISAGYATEIPPHNLGEVIQALVYLIDHPQASLEKLMTFIKGPDFPTGGIIQGLDGIKQAYETGRGRIVIRSRTKIDTIRGGRKKIVITELPYEINKAQLVKKMDEIRILKKVDGIAEVRDESDRRGLSIVVELKKQADAQGILTYLLKNTDLQITYNFNMVAINHQRPDQLGLKQLLLAYLDYQKEVITRRTQFDLDKAQARQHIVLGLIKALSILDKVIKVIRQSKNKKNAKDNLVQTFDFSQPQAEAIVSLQLYRLTNTDITALEKEQADLAKQILQLKKILAEPKELARVLKAQLRQINREYGSPRLSEIQAKIEPLKVETKVIVADETVMVAVSHDGYLKRSSLRSYHSSATSDNGLKNEDFLTFQRPLSTLDHLLMFTNKGHVIYRPVYELSDGRWKDTGEHISQSIGLAPDEYIIHTFAFNDLKQTGHFVLGTSDGFIKQTPFTDYLPGRTYKSRAAQAIRLKHQTAQVTNVYYVPAAQLEQLEVFLASYTGYGLRYALAEVPVNGAKAAGAKAMALKSEDHVADFVLVDTKQNIPVTLITQRGALKRMKVQEVTKTSRARRGMLILRELKRQPHRIQLMAPPLATSQKLLLQTNTKQTILIDPAQHPISDRYSNGSFVLDVDKVGIPIIGYPTVNLDAADATHD</sequence>
<feature type="site" description="Interaction with DNA" evidence="7">
    <location>
        <position position="96"/>
    </location>
</feature>
<feature type="domain" description="Topo IIA-type catalytic" evidence="9">
    <location>
        <begin position="33"/>
        <end position="497"/>
    </location>
</feature>
<dbReference type="InterPro" id="IPR013760">
    <property type="entry name" value="Topo_IIA-like_dom_sf"/>
</dbReference>
<dbReference type="SUPFAM" id="SSF56719">
    <property type="entry name" value="Type II DNA topoisomerase"/>
    <property type="match status" value="1"/>
</dbReference>
<dbReference type="InterPro" id="IPR050220">
    <property type="entry name" value="Type_II_DNA_Topoisomerases"/>
</dbReference>
<dbReference type="GO" id="GO:0006265">
    <property type="term" value="P:DNA topological change"/>
    <property type="evidence" value="ECO:0007669"/>
    <property type="project" value="UniProtKB-UniRule"/>
</dbReference>
<dbReference type="PANTHER" id="PTHR43493:SF9">
    <property type="entry name" value="DNA TOPOISOMERASE 4 SUBUNIT A"/>
    <property type="match status" value="1"/>
</dbReference>
<dbReference type="Gene3D" id="3.30.1360.40">
    <property type="match status" value="1"/>
</dbReference>
<dbReference type="GO" id="GO:0005694">
    <property type="term" value="C:chromosome"/>
    <property type="evidence" value="ECO:0007669"/>
    <property type="project" value="InterPro"/>
</dbReference>
<dbReference type="FunFam" id="1.10.268.10:FF:000001">
    <property type="entry name" value="DNA gyrase subunit A"/>
    <property type="match status" value="1"/>
</dbReference>
<dbReference type="FunFam" id="3.90.199.10:FF:000001">
    <property type="entry name" value="DNA gyrase subunit A"/>
    <property type="match status" value="1"/>
</dbReference>
<dbReference type="FunFam" id="3.30.1360.40:FF:000002">
    <property type="entry name" value="DNA gyrase subunit A"/>
    <property type="match status" value="1"/>
</dbReference>
<dbReference type="NCBIfam" id="NF004044">
    <property type="entry name" value="PRK05561.1"/>
    <property type="match status" value="1"/>
</dbReference>
<comment type="catalytic activity">
    <reaction evidence="1 7 8">
        <text>ATP-dependent breakage, passage and rejoining of double-stranded DNA.</text>
        <dbReference type="EC" id="5.6.2.2"/>
    </reaction>
</comment>
<keyword evidence="2 7" id="KW-1003">Cell membrane</keyword>
<protein>
    <recommendedName>
        <fullName evidence="7">DNA topoisomerase 4 subunit A</fullName>
        <ecNumber evidence="7">5.6.2.2</ecNumber>
    </recommendedName>
    <alternativeName>
        <fullName evidence="7">Topoisomerase IV subunit A</fullName>
    </alternativeName>
</protein>
<dbReference type="PATRIC" id="fig|1423796.3.peg.800"/>
<evidence type="ECO:0000256" key="8">
    <source>
        <dbReference type="PROSITE-ProRule" id="PRU01384"/>
    </source>
</evidence>
<dbReference type="GO" id="GO:0019897">
    <property type="term" value="C:extrinsic component of plasma membrane"/>
    <property type="evidence" value="ECO:0007669"/>
    <property type="project" value="UniProtKB-UniRule"/>
</dbReference>
<dbReference type="InterPro" id="IPR035516">
    <property type="entry name" value="Gyrase/topoIV_suA_C"/>
</dbReference>
<comment type="function">
    <text evidence="7">Topoisomerase IV is essential for chromosome segregation. It relaxes supercoiled DNA. Performs the decatenation events required during the replication of a circular DNA molecule.</text>
</comment>
<feature type="site" description="Interaction with DNA" evidence="7">
    <location>
        <position position="77"/>
    </location>
</feature>
<feature type="site" description="Transition state stabilizer" evidence="7">
    <location>
        <position position="120"/>
    </location>
</feature>